<dbReference type="GO" id="GO:0008033">
    <property type="term" value="P:tRNA processing"/>
    <property type="evidence" value="ECO:0007669"/>
    <property type="project" value="UniProtKB-KW"/>
</dbReference>
<dbReference type="PANTHER" id="PTHR30001:SF1">
    <property type="entry name" value="RIBONUCLEASE E_G-LIKE PROTEIN, CHLOROPLASTIC"/>
    <property type="match status" value="1"/>
</dbReference>
<dbReference type="EMBL" id="FQZU01000018">
    <property type="protein sequence ID" value="SHK10009.1"/>
    <property type="molecule type" value="Genomic_DNA"/>
</dbReference>
<dbReference type="InterPro" id="IPR019307">
    <property type="entry name" value="RNA-bd_AU-1/RNase_E/G"/>
</dbReference>
<dbReference type="GO" id="GO:0005737">
    <property type="term" value="C:cytoplasm"/>
    <property type="evidence" value="ECO:0007669"/>
    <property type="project" value="UniProtKB-SubCell"/>
</dbReference>
<evidence type="ECO:0000256" key="15">
    <source>
        <dbReference type="ARBA" id="ARBA00022842"/>
    </source>
</evidence>
<dbReference type="STRING" id="1121393.SAMN02745216_02866"/>
<dbReference type="NCBIfam" id="TIGR00757">
    <property type="entry name" value="RNaseEG"/>
    <property type="match status" value="1"/>
</dbReference>
<dbReference type="SUPFAM" id="SSF50249">
    <property type="entry name" value="Nucleic acid-binding proteins"/>
    <property type="match status" value="1"/>
</dbReference>
<keyword evidence="11" id="KW-0479">Metal-binding</keyword>
<dbReference type="SMART" id="SM00316">
    <property type="entry name" value="S1"/>
    <property type="match status" value="1"/>
</dbReference>
<name>A0A1M6PPX8_9BACT</name>
<evidence type="ECO:0000313" key="20">
    <source>
        <dbReference type="Proteomes" id="UP000183994"/>
    </source>
</evidence>
<organism evidence="19 20">
    <name type="scientific">Desulfatibacillum alkenivorans DSM 16219</name>
    <dbReference type="NCBI Taxonomy" id="1121393"/>
    <lineage>
        <taxon>Bacteria</taxon>
        <taxon>Pseudomonadati</taxon>
        <taxon>Thermodesulfobacteriota</taxon>
        <taxon>Desulfobacteria</taxon>
        <taxon>Desulfobacterales</taxon>
        <taxon>Desulfatibacillaceae</taxon>
        <taxon>Desulfatibacillum</taxon>
    </lineage>
</organism>
<evidence type="ECO:0000256" key="4">
    <source>
        <dbReference type="ARBA" id="ARBA00017719"/>
    </source>
</evidence>
<dbReference type="Pfam" id="PF00575">
    <property type="entry name" value="S1"/>
    <property type="match status" value="1"/>
</dbReference>
<dbReference type="GO" id="GO:0019843">
    <property type="term" value="F:rRNA binding"/>
    <property type="evidence" value="ECO:0007669"/>
    <property type="project" value="UniProtKB-KW"/>
</dbReference>
<evidence type="ECO:0000256" key="17">
    <source>
        <dbReference type="ARBA" id="ARBA00023136"/>
    </source>
</evidence>
<dbReference type="RefSeq" id="WP_073476858.1">
    <property type="nucleotide sequence ID" value="NZ_FQZU01000018.1"/>
</dbReference>
<evidence type="ECO:0000256" key="8">
    <source>
        <dbReference type="ARBA" id="ARBA00022552"/>
    </source>
</evidence>
<dbReference type="GO" id="GO:0004519">
    <property type="term" value="F:endonuclease activity"/>
    <property type="evidence" value="ECO:0007669"/>
    <property type="project" value="UniProtKB-KW"/>
</dbReference>
<keyword evidence="8" id="KW-0698">rRNA processing</keyword>
<keyword evidence="7" id="KW-0997">Cell inner membrane</keyword>
<evidence type="ECO:0000259" key="18">
    <source>
        <dbReference type="PROSITE" id="PS50126"/>
    </source>
</evidence>
<dbReference type="Gene3D" id="3.40.1260.20">
    <property type="entry name" value="Ribonuclease E, catalytic domain"/>
    <property type="match status" value="1"/>
</dbReference>
<keyword evidence="20" id="KW-1185">Reference proteome</keyword>
<dbReference type="PROSITE" id="PS50126">
    <property type="entry name" value="S1"/>
    <property type="match status" value="1"/>
</dbReference>
<feature type="domain" description="S1 motif" evidence="18">
    <location>
        <begin position="40"/>
        <end position="118"/>
    </location>
</feature>
<sequence>MTTRILVNAVDPEECRIAIVKDNNLEGFHIETAAREITRGNIYKGVIARVEPSLQAVFVDYGAERHGFLQKNEIHSDYFMDTNSGDTAIKNLLKPGMELLVQITKDPVDKKGAMLTTFISLAGRYVVLMPGSKTRGVSRKIEEEEERVRLKKILDSCKIPEGFGVIVRTVGKKGTKSVISQDIKHLLRLWKTINKKGIEEKAPALLNKEQSLAIRSLRDNFNADISSILVDDPNAYEEIKEFMSVIAPRRKKVVRLHKEERPIFSKYQLEMQIASIFESKVNLKSGGSIVIHPTEALVSIDVNSGKSTKEASVEKTALKTDLEAAEEIARQLRLRDLGGLIVVDFIDMRDAKNRTAVEKAMRQHAKLDKARMKIGRISQFGLMEMSRQRISPSIDYGSYLTCPQCRGKGRVPSLETMALDFLRKLRSQIIKEGVKSMEGMVPANVAEYLLNKKRRELNDLELRHDVTIVIRPDKGLVPGESHIHAEK</sequence>
<keyword evidence="14" id="KW-0378">Hydrolase</keyword>
<dbReference type="Proteomes" id="UP000183994">
    <property type="component" value="Unassembled WGS sequence"/>
</dbReference>
<evidence type="ECO:0000256" key="14">
    <source>
        <dbReference type="ARBA" id="ARBA00022801"/>
    </source>
</evidence>
<evidence type="ECO:0000256" key="1">
    <source>
        <dbReference type="ARBA" id="ARBA00001946"/>
    </source>
</evidence>
<keyword evidence="17" id="KW-0472">Membrane</keyword>
<evidence type="ECO:0000256" key="6">
    <source>
        <dbReference type="ARBA" id="ARBA00022490"/>
    </source>
</evidence>
<evidence type="ECO:0000256" key="5">
    <source>
        <dbReference type="ARBA" id="ARBA00022475"/>
    </source>
</evidence>
<keyword evidence="12" id="KW-0699">rRNA-binding</keyword>
<proteinExistence type="inferred from homology"/>
<dbReference type="InterPro" id="IPR004659">
    <property type="entry name" value="RNase_E/G"/>
</dbReference>
<dbReference type="GO" id="GO:0016787">
    <property type="term" value="F:hydrolase activity"/>
    <property type="evidence" value="ECO:0007669"/>
    <property type="project" value="UniProtKB-KW"/>
</dbReference>
<dbReference type="Pfam" id="PF10150">
    <property type="entry name" value="RNase_E_G"/>
    <property type="match status" value="1"/>
</dbReference>
<gene>
    <name evidence="19" type="ORF">SAMN02745216_02866</name>
</gene>
<evidence type="ECO:0000256" key="10">
    <source>
        <dbReference type="ARBA" id="ARBA00022722"/>
    </source>
</evidence>
<keyword evidence="9" id="KW-0819">tRNA processing</keyword>
<protein>
    <recommendedName>
        <fullName evidence="4">Ribonuclease G</fullName>
    </recommendedName>
</protein>
<dbReference type="CDD" id="cd04453">
    <property type="entry name" value="S1_RNase_E"/>
    <property type="match status" value="1"/>
</dbReference>
<dbReference type="GO" id="GO:0046872">
    <property type="term" value="F:metal ion binding"/>
    <property type="evidence" value="ECO:0007669"/>
    <property type="project" value="UniProtKB-KW"/>
</dbReference>
<comment type="similarity">
    <text evidence="3">Belongs to the RNase E/G family. RNase G subfamily.</text>
</comment>
<dbReference type="GO" id="GO:0006364">
    <property type="term" value="P:rRNA processing"/>
    <property type="evidence" value="ECO:0007669"/>
    <property type="project" value="UniProtKB-KW"/>
</dbReference>
<dbReference type="InterPro" id="IPR048583">
    <property type="entry name" value="RNase_E_G_thioredoxin-like"/>
</dbReference>
<dbReference type="GO" id="GO:0004540">
    <property type="term" value="F:RNA nuclease activity"/>
    <property type="evidence" value="ECO:0007669"/>
    <property type="project" value="InterPro"/>
</dbReference>
<dbReference type="InterPro" id="IPR012340">
    <property type="entry name" value="NA-bd_OB-fold"/>
</dbReference>
<evidence type="ECO:0000256" key="3">
    <source>
        <dbReference type="ARBA" id="ARBA00005663"/>
    </source>
</evidence>
<evidence type="ECO:0000256" key="13">
    <source>
        <dbReference type="ARBA" id="ARBA00022759"/>
    </source>
</evidence>
<evidence type="ECO:0000256" key="11">
    <source>
        <dbReference type="ARBA" id="ARBA00022723"/>
    </source>
</evidence>
<evidence type="ECO:0000256" key="9">
    <source>
        <dbReference type="ARBA" id="ARBA00022694"/>
    </source>
</evidence>
<evidence type="ECO:0000256" key="12">
    <source>
        <dbReference type="ARBA" id="ARBA00022730"/>
    </source>
</evidence>
<dbReference type="InterPro" id="IPR003029">
    <property type="entry name" value="S1_domain"/>
</dbReference>
<keyword evidence="5" id="KW-1003">Cell membrane</keyword>
<keyword evidence="15" id="KW-0460">Magnesium</keyword>
<dbReference type="Gene3D" id="2.40.50.140">
    <property type="entry name" value="Nucleic acid-binding proteins"/>
    <property type="match status" value="1"/>
</dbReference>
<evidence type="ECO:0000256" key="2">
    <source>
        <dbReference type="ARBA" id="ARBA00004496"/>
    </source>
</evidence>
<accession>A0A1M6PPX8</accession>
<keyword evidence="13" id="KW-0255">Endonuclease</keyword>
<dbReference type="Pfam" id="PF20833">
    <property type="entry name" value="RNase_E_G_Thio"/>
    <property type="match status" value="1"/>
</dbReference>
<keyword evidence="16" id="KW-0694">RNA-binding</keyword>
<evidence type="ECO:0000256" key="16">
    <source>
        <dbReference type="ARBA" id="ARBA00022884"/>
    </source>
</evidence>
<evidence type="ECO:0000313" key="19">
    <source>
        <dbReference type="EMBL" id="SHK10009.1"/>
    </source>
</evidence>
<evidence type="ECO:0000256" key="7">
    <source>
        <dbReference type="ARBA" id="ARBA00022519"/>
    </source>
</evidence>
<keyword evidence="10" id="KW-0540">Nuclease</keyword>
<reference evidence="20" key="1">
    <citation type="submission" date="2016-11" db="EMBL/GenBank/DDBJ databases">
        <authorList>
            <person name="Varghese N."/>
            <person name="Submissions S."/>
        </authorList>
    </citation>
    <scope>NUCLEOTIDE SEQUENCE [LARGE SCALE GENOMIC DNA]</scope>
    <source>
        <strain evidence="20">DSM 16219</strain>
    </source>
</reference>
<keyword evidence="6" id="KW-0963">Cytoplasm</keyword>
<dbReference type="PANTHER" id="PTHR30001">
    <property type="entry name" value="RIBONUCLEASE"/>
    <property type="match status" value="1"/>
</dbReference>
<dbReference type="OrthoDB" id="9804278at2"/>
<comment type="cofactor">
    <cofactor evidence="1">
        <name>Mg(2+)</name>
        <dbReference type="ChEBI" id="CHEBI:18420"/>
    </cofactor>
</comment>
<dbReference type="AlphaFoldDB" id="A0A1M6PPX8"/>
<comment type="subcellular location">
    <subcellularLocation>
        <location evidence="2">Cytoplasm</location>
    </subcellularLocation>
</comment>